<organism evidence="1 2">
    <name type="scientific">Enterocloster clostridioformis</name>
    <dbReference type="NCBI Taxonomy" id="1531"/>
    <lineage>
        <taxon>Bacteria</taxon>
        <taxon>Bacillati</taxon>
        <taxon>Bacillota</taxon>
        <taxon>Clostridia</taxon>
        <taxon>Lachnospirales</taxon>
        <taxon>Lachnospiraceae</taxon>
        <taxon>Enterocloster</taxon>
    </lineage>
</organism>
<dbReference type="AlphaFoldDB" id="A0ABD6LCE6"/>
<evidence type="ECO:0000313" key="2">
    <source>
        <dbReference type="Proteomes" id="UP000719916"/>
    </source>
</evidence>
<dbReference type="InterPro" id="IPR045633">
    <property type="entry name" value="DUF6414"/>
</dbReference>
<gene>
    <name evidence="1" type="ORF">G5B26_01575</name>
</gene>
<name>A0ABD6LCE6_9FIRM</name>
<proteinExistence type="predicted"/>
<comment type="caution">
    <text evidence="1">The sequence shown here is derived from an EMBL/GenBank/DDBJ whole genome shotgun (WGS) entry which is preliminary data.</text>
</comment>
<reference evidence="1 2" key="1">
    <citation type="journal article" date="2020" name="Cell Host Microbe">
        <title>Functional and Genomic Variation between Human-Derived Isolates of Lachnospiraceae Reveals Inter- and Intra-Species Diversity.</title>
        <authorList>
            <person name="Sorbara M.T."/>
            <person name="Littmann E.R."/>
            <person name="Fontana E."/>
            <person name="Moody T.U."/>
            <person name="Kohout C.E."/>
            <person name="Gjonbalaj M."/>
            <person name="Eaton V."/>
            <person name="Seok R."/>
            <person name="Leiner I.M."/>
            <person name="Pamer E.G."/>
        </authorList>
    </citation>
    <scope>NUCLEOTIDE SEQUENCE [LARGE SCALE GENOMIC DNA]</scope>
    <source>
        <strain evidence="1 2">MSK.2.26</strain>
    </source>
</reference>
<accession>A0ABD6LCE6</accession>
<protein>
    <submittedName>
        <fullName evidence="1">Uncharacterized protein</fullName>
    </submittedName>
</protein>
<evidence type="ECO:0000313" key="1">
    <source>
        <dbReference type="EMBL" id="NSJ42290.1"/>
    </source>
</evidence>
<dbReference type="Proteomes" id="UP000719916">
    <property type="component" value="Unassembled WGS sequence"/>
</dbReference>
<dbReference type="Pfam" id="PF19952">
    <property type="entry name" value="DUF6414"/>
    <property type="match status" value="1"/>
</dbReference>
<sequence length="252" mass="27875">MGKDSPSFLKIAYFDEAAAQDYLDITNGGRLDWSKEENKKRVAEILAEIEAQAKGGFNIISFLKGSISGNLDATGKGEVSKLLDTTIKNTLLTDYISAACTDDKIIKFEDSGVYAPQNSVTLYKMYSSYLSVIPKEQLPFDIEKLNEAVLSERGYYAMLLKKESTPASVLRFNINAFKNDYSLADLSKMNLTYYGVQVGTCKQRELGIDKEFEFQNKPAEVTAESILGADGETQKQEDSLAVYDIVLAGVKV</sequence>
<dbReference type="RefSeq" id="WP_002585542.1">
    <property type="nucleotide sequence ID" value="NZ_JAAISW010000001.1"/>
</dbReference>
<dbReference type="EMBL" id="JAAISW010000001">
    <property type="protein sequence ID" value="NSJ42290.1"/>
    <property type="molecule type" value="Genomic_DNA"/>
</dbReference>